<dbReference type="GO" id="GO:0003824">
    <property type="term" value="F:catalytic activity"/>
    <property type="evidence" value="ECO:0007669"/>
    <property type="project" value="InterPro"/>
</dbReference>
<keyword evidence="3" id="KW-0949">S-adenosyl-L-methionine</keyword>
<dbReference type="SFLD" id="SFLDS00029">
    <property type="entry name" value="Radical_SAM"/>
    <property type="match status" value="1"/>
</dbReference>
<comment type="caution">
    <text evidence="8">The sequence shown here is derived from an EMBL/GenBank/DDBJ whole genome shotgun (WGS) entry which is preliminary data.</text>
</comment>
<accession>A0A926E1L2</accession>
<protein>
    <submittedName>
        <fullName evidence="8">Radical SAM protein</fullName>
    </submittedName>
</protein>
<dbReference type="InterPro" id="IPR058240">
    <property type="entry name" value="rSAM_sf"/>
</dbReference>
<keyword evidence="6" id="KW-0411">Iron-sulfur</keyword>
<evidence type="ECO:0000256" key="2">
    <source>
        <dbReference type="ARBA" id="ARBA00022485"/>
    </source>
</evidence>
<dbReference type="GO" id="GO:0051539">
    <property type="term" value="F:4 iron, 4 sulfur cluster binding"/>
    <property type="evidence" value="ECO:0007669"/>
    <property type="project" value="UniProtKB-KW"/>
</dbReference>
<dbReference type="Proteomes" id="UP000610760">
    <property type="component" value="Unassembled WGS sequence"/>
</dbReference>
<reference evidence="8" key="1">
    <citation type="submission" date="2020-08" db="EMBL/GenBank/DDBJ databases">
        <title>Genome public.</title>
        <authorList>
            <person name="Liu C."/>
            <person name="Sun Q."/>
        </authorList>
    </citation>
    <scope>NUCLEOTIDE SEQUENCE</scope>
    <source>
        <strain evidence="8">NSJ-33</strain>
    </source>
</reference>
<dbReference type="InterPro" id="IPR023885">
    <property type="entry name" value="4Fe4S-binding_SPASM_dom"/>
</dbReference>
<gene>
    <name evidence="8" type="ORF">H8710_00555</name>
</gene>
<comment type="cofactor">
    <cofactor evidence="1">
        <name>[4Fe-4S] cluster</name>
        <dbReference type="ChEBI" id="CHEBI:49883"/>
    </cofactor>
</comment>
<dbReference type="PROSITE" id="PS01305">
    <property type="entry name" value="MOAA_NIFB_PQQE"/>
    <property type="match status" value="1"/>
</dbReference>
<keyword evidence="2" id="KW-0004">4Fe-4S</keyword>
<evidence type="ECO:0000256" key="5">
    <source>
        <dbReference type="ARBA" id="ARBA00023004"/>
    </source>
</evidence>
<name>A0A926E1L2_9FIRM</name>
<dbReference type="InterPro" id="IPR007197">
    <property type="entry name" value="rSAM"/>
</dbReference>
<dbReference type="InterPro" id="IPR013785">
    <property type="entry name" value="Aldolase_TIM"/>
</dbReference>
<dbReference type="SUPFAM" id="SSF102114">
    <property type="entry name" value="Radical SAM enzymes"/>
    <property type="match status" value="1"/>
</dbReference>
<feature type="domain" description="Radical SAM core" evidence="7">
    <location>
        <begin position="1"/>
        <end position="202"/>
    </location>
</feature>
<dbReference type="RefSeq" id="WP_249293440.1">
    <property type="nucleotide sequence ID" value="NZ_JACRSV010000001.1"/>
</dbReference>
<dbReference type="SFLD" id="SFLDG01067">
    <property type="entry name" value="SPASM/twitch_domain_containing"/>
    <property type="match status" value="1"/>
</dbReference>
<keyword evidence="9" id="KW-1185">Reference proteome</keyword>
<dbReference type="Pfam" id="PF13186">
    <property type="entry name" value="SPASM"/>
    <property type="match status" value="1"/>
</dbReference>
<organism evidence="8 9">
    <name type="scientific">Fumia xinanensis</name>
    <dbReference type="NCBI Taxonomy" id="2763659"/>
    <lineage>
        <taxon>Bacteria</taxon>
        <taxon>Bacillati</taxon>
        <taxon>Bacillota</taxon>
        <taxon>Clostridia</taxon>
        <taxon>Eubacteriales</taxon>
        <taxon>Oscillospiraceae</taxon>
        <taxon>Fumia</taxon>
    </lineage>
</organism>
<dbReference type="CDD" id="cd01335">
    <property type="entry name" value="Radical_SAM"/>
    <property type="match status" value="1"/>
</dbReference>
<keyword evidence="4" id="KW-0479">Metal-binding</keyword>
<dbReference type="PANTHER" id="PTHR43787:SF10">
    <property type="entry name" value="COFACTOR MODIFYING PROTEIN"/>
    <property type="match status" value="1"/>
</dbReference>
<dbReference type="GO" id="GO:0046872">
    <property type="term" value="F:metal ion binding"/>
    <property type="evidence" value="ECO:0007669"/>
    <property type="project" value="UniProtKB-KW"/>
</dbReference>
<evidence type="ECO:0000313" key="8">
    <source>
        <dbReference type="EMBL" id="MBC8558547.1"/>
    </source>
</evidence>
<sequence length="296" mass="33665">MRFKRIYIEIGNICNLNCSFCSKGIRPKRQMDEAEFRHVIQQIKPYTKYVYFHIKGEPLMHPLLGIFLDICAEFGLLVNLTTNGTLLPEIAELLLSKPALRQVNISLHSFSAHDGIDTEKYLDTILKFSQKASLEHRKFIVLRLWNLDKNRGADEASCDIMAKIRTFFHFKGNLAALMSTQRSVMLEKGIFISWEEEFLWPSLSHPVVTDEGICHGARNMLGILADGTVVPCCLDANGEAPLGNIFTESMCSIVESKQLQTVAASFTNQRIVLPLCQRCTYRIRFNQPDSRLVPPR</sequence>
<evidence type="ECO:0000256" key="4">
    <source>
        <dbReference type="ARBA" id="ARBA00022723"/>
    </source>
</evidence>
<keyword evidence="5" id="KW-0408">Iron</keyword>
<dbReference type="Pfam" id="PF04055">
    <property type="entry name" value="Radical_SAM"/>
    <property type="match status" value="1"/>
</dbReference>
<dbReference type="PROSITE" id="PS51918">
    <property type="entry name" value="RADICAL_SAM"/>
    <property type="match status" value="1"/>
</dbReference>
<dbReference type="InterPro" id="IPR000385">
    <property type="entry name" value="MoaA_NifB_PqqE_Fe-S-bd_CS"/>
</dbReference>
<evidence type="ECO:0000256" key="1">
    <source>
        <dbReference type="ARBA" id="ARBA00001966"/>
    </source>
</evidence>
<dbReference type="PANTHER" id="PTHR43787">
    <property type="entry name" value="FEMO COFACTOR BIOSYNTHESIS PROTEIN NIFB-RELATED"/>
    <property type="match status" value="1"/>
</dbReference>
<dbReference type="AlphaFoldDB" id="A0A926E1L2"/>
<proteinExistence type="predicted"/>
<evidence type="ECO:0000313" key="9">
    <source>
        <dbReference type="Proteomes" id="UP000610760"/>
    </source>
</evidence>
<evidence type="ECO:0000259" key="7">
    <source>
        <dbReference type="PROSITE" id="PS51918"/>
    </source>
</evidence>
<dbReference type="EMBL" id="JACRSV010000001">
    <property type="protein sequence ID" value="MBC8558547.1"/>
    <property type="molecule type" value="Genomic_DNA"/>
</dbReference>
<evidence type="ECO:0000256" key="6">
    <source>
        <dbReference type="ARBA" id="ARBA00023014"/>
    </source>
</evidence>
<evidence type="ECO:0000256" key="3">
    <source>
        <dbReference type="ARBA" id="ARBA00022691"/>
    </source>
</evidence>
<dbReference type="Gene3D" id="3.20.20.70">
    <property type="entry name" value="Aldolase class I"/>
    <property type="match status" value="1"/>
</dbReference>